<evidence type="ECO:0000256" key="1">
    <source>
        <dbReference type="SAM" id="Coils"/>
    </source>
</evidence>
<feature type="coiled-coil region" evidence="1">
    <location>
        <begin position="158"/>
        <end position="185"/>
    </location>
</feature>
<gene>
    <name evidence="2" type="ORF">K5L39_15155</name>
</gene>
<keyword evidence="3" id="KW-1185">Reference proteome</keyword>
<keyword evidence="1" id="KW-0175">Coiled coil</keyword>
<accession>A0ABU5YZF0</accession>
<organism evidence="2 3">
    <name type="scientific">[Mycobacterium] vasticus</name>
    <dbReference type="NCBI Taxonomy" id="2875777"/>
    <lineage>
        <taxon>Bacteria</taxon>
        <taxon>Bacillati</taxon>
        <taxon>Actinomycetota</taxon>
        <taxon>Actinomycetes</taxon>
        <taxon>Mycobacteriales</taxon>
        <taxon>Mycobacteriaceae</taxon>
        <taxon>Mycolicibacter</taxon>
    </lineage>
</organism>
<proteinExistence type="predicted"/>
<evidence type="ECO:0000313" key="3">
    <source>
        <dbReference type="Proteomes" id="UP001299283"/>
    </source>
</evidence>
<reference evidence="2 3" key="1">
    <citation type="submission" date="2023-12" db="EMBL/GenBank/DDBJ databases">
        <title>Description of new species of Mycobacterium terrae complex isolated from sewage at the Sao Paulo Zoological Park Foundation in Brazil.</title>
        <authorList>
            <person name="Romagnoli C.L."/>
            <person name="Conceicao E.C."/>
            <person name="Machado E."/>
            <person name="Barreto L.B.P.F."/>
            <person name="Sharma A."/>
            <person name="Silva N.M."/>
            <person name="Marques L.E."/>
            <person name="Juliana M.A."/>
            <person name="Lourenco M.C.S."/>
            <person name="Digiampietri L.A."/>
            <person name="Suffys P.N."/>
            <person name="Viana-Niero C."/>
        </authorList>
    </citation>
    <scope>NUCLEOTIDE SEQUENCE [LARGE SCALE GENOMIC DNA]</scope>
    <source>
        <strain evidence="2 3">MYC017</strain>
    </source>
</reference>
<dbReference type="EMBL" id="JAYJJQ010000014">
    <property type="protein sequence ID" value="MEB3070527.1"/>
    <property type="molecule type" value="Genomic_DNA"/>
</dbReference>
<sequence>MAHWQRFLDEEPLDDTEDGAVEHVFQELVSDSIGELGWRYSRFTAIVQDRVALAALIGVTADEVLDQLDYFEDGGAVVVSPEGTMRLAAAIAHANPMPILDWVIDDEKKYRELCKRGRSATARDRYSYDTSPEQEYDSYLRYGRPLHELLRAWCGHRAVTLQERVDAAEAEVRRLDELLARVIDELKAREHSHVAEIIEQEHVEERITPARVRPVVERPLKPSEIPVIHVPVPRRRWW</sequence>
<dbReference type="RefSeq" id="WP_225399459.1">
    <property type="nucleotide sequence ID" value="NZ_JAYJJQ010000014.1"/>
</dbReference>
<name>A0ABU5YZF0_9MYCO</name>
<dbReference type="Proteomes" id="UP001299283">
    <property type="component" value="Unassembled WGS sequence"/>
</dbReference>
<protein>
    <submittedName>
        <fullName evidence="2">Uncharacterized protein</fullName>
    </submittedName>
</protein>
<comment type="caution">
    <text evidence="2">The sequence shown here is derived from an EMBL/GenBank/DDBJ whole genome shotgun (WGS) entry which is preliminary data.</text>
</comment>
<evidence type="ECO:0000313" key="2">
    <source>
        <dbReference type="EMBL" id="MEB3070527.1"/>
    </source>
</evidence>